<dbReference type="Pfam" id="PF05922">
    <property type="entry name" value="Inhibitor_I9"/>
    <property type="match status" value="1"/>
</dbReference>
<dbReference type="Pfam" id="PF17766">
    <property type="entry name" value="fn3_6"/>
    <property type="match status" value="1"/>
</dbReference>
<dbReference type="InterPro" id="IPR010259">
    <property type="entry name" value="S8pro/Inhibitor_I9"/>
</dbReference>
<dbReference type="InterPro" id="IPR023828">
    <property type="entry name" value="Peptidase_S8_Ser-AS"/>
</dbReference>
<dbReference type="FunFam" id="3.40.50.200:FF:000006">
    <property type="entry name" value="Subtilisin-like protease SBT1.5"/>
    <property type="match status" value="1"/>
</dbReference>
<feature type="domain" description="Peptidase S8/S53" evidence="11">
    <location>
        <begin position="131"/>
        <end position="610"/>
    </location>
</feature>
<name>A0A0R0H350_SOYBN</name>
<protein>
    <recommendedName>
        <fullName evidence="18">Subtilisin-like protease SBT5.3</fullName>
    </recommendedName>
</protein>
<evidence type="ECO:0000256" key="1">
    <source>
        <dbReference type="ARBA" id="ARBA00004613"/>
    </source>
</evidence>
<feature type="active site" description="Charge relay system" evidence="8 9">
    <location>
        <position position="214"/>
    </location>
</feature>
<dbReference type="SUPFAM" id="SSF52743">
    <property type="entry name" value="Subtilisin-like"/>
    <property type="match status" value="1"/>
</dbReference>
<dbReference type="InterPro" id="IPR003137">
    <property type="entry name" value="PA_domain"/>
</dbReference>
<evidence type="ECO:0000313" key="16">
    <source>
        <dbReference type="EnsemblPlants" id="KRH25196"/>
    </source>
</evidence>
<dbReference type="Pfam" id="PF02225">
    <property type="entry name" value="PA"/>
    <property type="match status" value="1"/>
</dbReference>
<evidence type="ECO:0000259" key="13">
    <source>
        <dbReference type="Pfam" id="PF05922"/>
    </source>
</evidence>
<evidence type="ECO:0000256" key="8">
    <source>
        <dbReference type="PIRSR" id="PIRSR615500-1"/>
    </source>
</evidence>
<dbReference type="InterPro" id="IPR041469">
    <property type="entry name" value="Subtilisin-like_FN3"/>
</dbReference>
<dbReference type="GO" id="GO:0004252">
    <property type="term" value="F:serine-type endopeptidase activity"/>
    <property type="evidence" value="ECO:0000318"/>
    <property type="project" value="GO_Central"/>
</dbReference>
<comment type="subcellular location">
    <subcellularLocation>
        <location evidence="1">Secreted</location>
    </subcellularLocation>
</comment>
<dbReference type="PROSITE" id="PS00138">
    <property type="entry name" value="SUBTILASE_SER"/>
    <property type="match status" value="1"/>
</dbReference>
<dbReference type="CDD" id="cd02120">
    <property type="entry name" value="PA_subtilisin_like"/>
    <property type="match status" value="1"/>
</dbReference>
<dbReference type="EnsemblPlants" id="KRH25196">
    <property type="protein sequence ID" value="KRH25196"/>
    <property type="gene ID" value="GLYMA_12G087600"/>
</dbReference>
<dbReference type="EMBL" id="CM000845">
    <property type="protein sequence ID" value="KRH25196.1"/>
    <property type="molecule type" value="Genomic_DNA"/>
</dbReference>
<feature type="active site" description="Charge relay system" evidence="8 9">
    <location>
        <position position="139"/>
    </location>
</feature>
<proteinExistence type="inferred from homology"/>
<evidence type="ECO:0000259" key="14">
    <source>
        <dbReference type="Pfam" id="PF17766"/>
    </source>
</evidence>
<comment type="similarity">
    <text evidence="2 9">Belongs to the peptidase S8 family.</text>
</comment>
<reference evidence="15" key="3">
    <citation type="submission" date="2018-07" db="EMBL/GenBank/DDBJ databases">
        <title>WGS assembly of Glycine max.</title>
        <authorList>
            <person name="Schmutz J."/>
            <person name="Cannon S."/>
            <person name="Schlueter J."/>
            <person name="Ma J."/>
            <person name="Mitros T."/>
            <person name="Nelson W."/>
            <person name="Hyten D."/>
            <person name="Song Q."/>
            <person name="Thelen J."/>
            <person name="Cheng J."/>
            <person name="Xu D."/>
            <person name="Hellsten U."/>
            <person name="May G."/>
            <person name="Yu Y."/>
            <person name="Sakurai T."/>
            <person name="Umezawa T."/>
            <person name="Bhattacharyya M."/>
            <person name="Sandhu D."/>
            <person name="Valliyodan B."/>
            <person name="Lindquist E."/>
            <person name="Peto M."/>
            <person name="Grant D."/>
            <person name="Shu S."/>
            <person name="Goodstein D."/>
            <person name="Barry K."/>
            <person name="Futrell-Griggs M."/>
            <person name="Abernathy B."/>
            <person name="Du J."/>
            <person name="Tian Z."/>
            <person name="Zhu L."/>
            <person name="Gill N."/>
            <person name="Joshi T."/>
            <person name="Libault M."/>
            <person name="Sethuraman A."/>
            <person name="Zhang X."/>
            <person name="Shinozaki K."/>
            <person name="Nguyen H."/>
            <person name="Wing R."/>
            <person name="Cregan P."/>
            <person name="Specht J."/>
            <person name="Grimwood J."/>
            <person name="Rokhsar D."/>
            <person name="Stacey G."/>
            <person name="Shoemaker R."/>
            <person name="Jackson S."/>
        </authorList>
    </citation>
    <scope>NUCLEOTIDE SEQUENCE</scope>
    <source>
        <tissue evidence="15">Callus</tissue>
    </source>
</reference>
<gene>
    <name evidence="15" type="ORF">GLYMA_12G087600</name>
</gene>
<feature type="domain" description="Inhibitor I9" evidence="13">
    <location>
        <begin position="28"/>
        <end position="106"/>
    </location>
</feature>
<keyword evidence="5 10" id="KW-0732">Signal</keyword>
<evidence type="ECO:0000313" key="17">
    <source>
        <dbReference type="Proteomes" id="UP000008827"/>
    </source>
</evidence>
<keyword evidence="17" id="KW-1185">Reference proteome</keyword>
<dbReference type="Gramene" id="KRH25196">
    <property type="protein sequence ID" value="KRH25196"/>
    <property type="gene ID" value="GLYMA_12G087600"/>
</dbReference>
<dbReference type="Gene3D" id="3.30.70.80">
    <property type="entry name" value="Peptidase S8 propeptide/proteinase inhibitor I9"/>
    <property type="match status" value="1"/>
</dbReference>
<evidence type="ECO:0000256" key="6">
    <source>
        <dbReference type="ARBA" id="ARBA00022801"/>
    </source>
</evidence>
<dbReference type="Gene3D" id="3.50.30.30">
    <property type="match status" value="1"/>
</dbReference>
<keyword evidence="4 9" id="KW-0645">Protease</keyword>
<dbReference type="InterPro" id="IPR034197">
    <property type="entry name" value="Peptidases_S8_3"/>
</dbReference>
<dbReference type="GO" id="GO:0005576">
    <property type="term" value="C:extracellular region"/>
    <property type="evidence" value="ECO:0000318"/>
    <property type="project" value="GO_Central"/>
</dbReference>
<sequence length="764" mass="81657">MRFAKILSSFTLLFIGYTLVNGSTPKHYIVYMGDHSHPNSESVIRANHEILASVTGSLSEAKAAALHHYTKSFQGFSAMITPEQASQLAEYESVLSVFESKMNKLHTTHSWDFLGLETISKNNPKALDTTSDVIVGVIDSGIWPESESFTDYGLGPVPKKFKGECVTGEKFTLANCNKKIIGARFYSKGFEAEVGPLEGVNKIFFRSARDGDGHGTHTASTIAGSIVANASLLGIAKGTARGGAPSARLAIYKACWFDFCGDADILSAMDDAIHDGVDILSLSLGPDPPEPIYFENAISVGAFHAFQKGVLVSASAGNSVFPRTACNVAPWILTVAASTIDREFSSNILLGNSKVLKKGLHLQGSSLNPIRMDHSYGLIYGSAAAAVGVSATIAGFCKNNTLDPTLIKGKIVICTIEKFSDDRRAKAIAIRQGGGVGMILIDHNAKDIGFQFVIPSTLIGQDAVEELQAYIKTDKNPTARIYPTITVVGTKPAPEMAAFSSIGPNIITPDIIKPDITAPGVNILAAWSPVATEATVEQRSIDYNIISGTSMSCPHITAVAAIIKSHHPHWGPAAIMSSIMTTATVMDNTRRIIGRDPNGTQTTPFDYGSGHVNPVASLNPGLVYEFNSKDVLNFLCSNGASPAQLKNLTGALTQCQKPLTASSNFNYPSIGVSNLNGSSSVYRTVTYYGQGPTVYHASVENPSGVNVKVTPAELKFRKTGEKITFRIDFFPFKNSNGNFVFGALIWNNGIQRVRSPIGLNVVST</sequence>
<dbReference type="PaxDb" id="3847-GLYMA12G09290.2"/>
<evidence type="ECO:0000256" key="9">
    <source>
        <dbReference type="PROSITE-ProRule" id="PRU01240"/>
    </source>
</evidence>
<evidence type="ECO:0008006" key="18">
    <source>
        <dbReference type="Google" id="ProtNLM"/>
    </source>
</evidence>
<evidence type="ECO:0000256" key="5">
    <source>
        <dbReference type="ARBA" id="ARBA00022729"/>
    </source>
</evidence>
<dbReference type="InterPro" id="IPR037045">
    <property type="entry name" value="S8pro/Inhibitor_I9_sf"/>
</dbReference>
<dbReference type="Gene3D" id="3.40.50.200">
    <property type="entry name" value="Peptidase S8/S53 domain"/>
    <property type="match status" value="1"/>
</dbReference>
<dbReference type="PANTHER" id="PTHR10795">
    <property type="entry name" value="PROPROTEIN CONVERTASE SUBTILISIN/KEXIN"/>
    <property type="match status" value="1"/>
</dbReference>
<feature type="domain" description="PA" evidence="12">
    <location>
        <begin position="403"/>
        <end position="467"/>
    </location>
</feature>
<dbReference type="Pfam" id="PF00082">
    <property type="entry name" value="Peptidase_S8"/>
    <property type="match status" value="1"/>
</dbReference>
<feature type="domain" description="Subtilisin-like protease fibronectin type-III" evidence="14">
    <location>
        <begin position="664"/>
        <end position="757"/>
    </location>
</feature>
<dbReference type="GO" id="GO:0009610">
    <property type="term" value="P:response to symbiotic fungus"/>
    <property type="evidence" value="ECO:0007669"/>
    <property type="project" value="UniProtKB-ARBA"/>
</dbReference>
<evidence type="ECO:0000256" key="3">
    <source>
        <dbReference type="ARBA" id="ARBA00022525"/>
    </source>
</evidence>
<dbReference type="SMR" id="A0A0R0H350"/>
<evidence type="ECO:0000256" key="2">
    <source>
        <dbReference type="ARBA" id="ARBA00011073"/>
    </source>
</evidence>
<reference evidence="15 16" key="1">
    <citation type="journal article" date="2010" name="Nature">
        <title>Genome sequence of the palaeopolyploid soybean.</title>
        <authorList>
            <person name="Schmutz J."/>
            <person name="Cannon S.B."/>
            <person name="Schlueter J."/>
            <person name="Ma J."/>
            <person name="Mitros T."/>
            <person name="Nelson W."/>
            <person name="Hyten D.L."/>
            <person name="Song Q."/>
            <person name="Thelen J.J."/>
            <person name="Cheng J."/>
            <person name="Xu D."/>
            <person name="Hellsten U."/>
            <person name="May G.D."/>
            <person name="Yu Y."/>
            <person name="Sakurai T."/>
            <person name="Umezawa T."/>
            <person name="Bhattacharyya M.K."/>
            <person name="Sandhu D."/>
            <person name="Valliyodan B."/>
            <person name="Lindquist E."/>
            <person name="Peto M."/>
            <person name="Grant D."/>
            <person name="Shu S."/>
            <person name="Goodstein D."/>
            <person name="Barry K."/>
            <person name="Futrell-Griggs M."/>
            <person name="Abernathy B."/>
            <person name="Du J."/>
            <person name="Tian Z."/>
            <person name="Zhu L."/>
            <person name="Gill N."/>
            <person name="Joshi T."/>
            <person name="Libault M."/>
            <person name="Sethuraman A."/>
            <person name="Zhang X.-C."/>
            <person name="Shinozaki K."/>
            <person name="Nguyen H.T."/>
            <person name="Wing R.A."/>
            <person name="Cregan P."/>
            <person name="Specht J."/>
            <person name="Grimwood J."/>
            <person name="Rokhsar D."/>
            <person name="Stacey G."/>
            <person name="Shoemaker R.C."/>
            <person name="Jackson S.A."/>
        </authorList>
    </citation>
    <scope>NUCLEOTIDE SEQUENCE</scope>
    <source>
        <strain evidence="16">cv. Williams 82</strain>
        <tissue evidence="15">Callus</tissue>
    </source>
</reference>
<evidence type="ECO:0000313" key="15">
    <source>
        <dbReference type="EMBL" id="KRH25196.1"/>
    </source>
</evidence>
<dbReference type="OMA" id="IVICAME"/>
<dbReference type="GO" id="GO:0009609">
    <property type="term" value="P:response to symbiotic bacterium"/>
    <property type="evidence" value="ECO:0007669"/>
    <property type="project" value="UniProtKB-ARBA"/>
</dbReference>
<dbReference type="InterPro" id="IPR036852">
    <property type="entry name" value="Peptidase_S8/S53_dom_sf"/>
</dbReference>
<feature type="active site" description="Charge relay system" evidence="8 9">
    <location>
        <position position="550"/>
    </location>
</feature>
<keyword evidence="7 9" id="KW-0720">Serine protease</keyword>
<feature type="signal peptide" evidence="10">
    <location>
        <begin position="1"/>
        <end position="22"/>
    </location>
</feature>
<dbReference type="STRING" id="3847.A0A0R0H350"/>
<reference evidence="16" key="2">
    <citation type="submission" date="2018-02" db="UniProtKB">
        <authorList>
            <consortium name="EnsemblPlants"/>
        </authorList>
    </citation>
    <scope>IDENTIFICATION</scope>
    <source>
        <strain evidence="16">Williams 82</strain>
    </source>
</reference>
<feature type="chain" id="PRO_5014521481" description="Subtilisin-like protease SBT5.3" evidence="10">
    <location>
        <begin position="23"/>
        <end position="764"/>
    </location>
</feature>
<evidence type="ECO:0000259" key="12">
    <source>
        <dbReference type="Pfam" id="PF02225"/>
    </source>
</evidence>
<dbReference type="InterPro" id="IPR045051">
    <property type="entry name" value="SBT"/>
</dbReference>
<evidence type="ECO:0000256" key="10">
    <source>
        <dbReference type="SAM" id="SignalP"/>
    </source>
</evidence>
<dbReference type="Gene3D" id="2.60.40.2310">
    <property type="match status" value="1"/>
</dbReference>
<dbReference type="PROSITE" id="PS51892">
    <property type="entry name" value="SUBTILASE"/>
    <property type="match status" value="1"/>
</dbReference>
<accession>A0A0R0H350</accession>
<dbReference type="InterPro" id="IPR015500">
    <property type="entry name" value="Peptidase_S8_subtilisin-rel"/>
</dbReference>
<dbReference type="CDD" id="cd04852">
    <property type="entry name" value="Peptidases_S8_3"/>
    <property type="match status" value="1"/>
</dbReference>
<keyword evidence="3" id="KW-0964">Secreted</keyword>
<dbReference type="InterPro" id="IPR000209">
    <property type="entry name" value="Peptidase_S8/S53_dom"/>
</dbReference>
<dbReference type="PRINTS" id="PR00723">
    <property type="entry name" value="SUBTILISIN"/>
</dbReference>
<organism evidence="15">
    <name type="scientific">Glycine max</name>
    <name type="common">Soybean</name>
    <name type="synonym">Glycine hispida</name>
    <dbReference type="NCBI Taxonomy" id="3847"/>
    <lineage>
        <taxon>Eukaryota</taxon>
        <taxon>Viridiplantae</taxon>
        <taxon>Streptophyta</taxon>
        <taxon>Embryophyta</taxon>
        <taxon>Tracheophyta</taxon>
        <taxon>Spermatophyta</taxon>
        <taxon>Magnoliopsida</taxon>
        <taxon>eudicotyledons</taxon>
        <taxon>Gunneridae</taxon>
        <taxon>Pentapetalae</taxon>
        <taxon>rosids</taxon>
        <taxon>fabids</taxon>
        <taxon>Fabales</taxon>
        <taxon>Fabaceae</taxon>
        <taxon>Papilionoideae</taxon>
        <taxon>50 kb inversion clade</taxon>
        <taxon>NPAAA clade</taxon>
        <taxon>indigoferoid/millettioid clade</taxon>
        <taxon>Phaseoleae</taxon>
        <taxon>Glycine</taxon>
        <taxon>Glycine subgen. Soja</taxon>
    </lineage>
</organism>
<evidence type="ECO:0000256" key="7">
    <source>
        <dbReference type="ARBA" id="ARBA00022825"/>
    </source>
</evidence>
<dbReference type="InParanoid" id="A0A0R0H350"/>
<dbReference type="FunFam" id="3.30.70.80:FF:000002">
    <property type="entry name" value="Subtilisin-like protease SBT5.3"/>
    <property type="match status" value="1"/>
</dbReference>
<dbReference type="Proteomes" id="UP000008827">
    <property type="component" value="Chromosome 12"/>
</dbReference>
<evidence type="ECO:0000256" key="4">
    <source>
        <dbReference type="ARBA" id="ARBA00022670"/>
    </source>
</evidence>
<keyword evidence="6 9" id="KW-0378">Hydrolase</keyword>
<dbReference type="AlphaFoldDB" id="A0A0R0H350"/>
<dbReference type="GO" id="GO:0006508">
    <property type="term" value="P:proteolysis"/>
    <property type="evidence" value="ECO:0007669"/>
    <property type="project" value="UniProtKB-KW"/>
</dbReference>
<evidence type="ECO:0000259" key="11">
    <source>
        <dbReference type="Pfam" id="PF00082"/>
    </source>
</evidence>